<evidence type="ECO:0000256" key="1">
    <source>
        <dbReference type="SAM" id="SignalP"/>
    </source>
</evidence>
<proteinExistence type="predicted"/>
<dbReference type="EMBL" id="JABBWG010000110">
    <property type="protein sequence ID" value="KAG1800637.1"/>
    <property type="molecule type" value="Genomic_DNA"/>
</dbReference>
<gene>
    <name evidence="2" type="ORF">BJ212DRAFT_1287186</name>
</gene>
<evidence type="ECO:0000313" key="2">
    <source>
        <dbReference type="EMBL" id="KAG1800637.1"/>
    </source>
</evidence>
<feature type="chain" id="PRO_5040374646" description="AMP-dependent synthetase/ligase domain-containing protein" evidence="1">
    <location>
        <begin position="24"/>
        <end position="93"/>
    </location>
</feature>
<protein>
    <recommendedName>
        <fullName evidence="4">AMP-dependent synthetase/ligase domain-containing protein</fullName>
    </recommendedName>
</protein>
<dbReference type="Proteomes" id="UP000807769">
    <property type="component" value="Unassembled WGS sequence"/>
</dbReference>
<feature type="non-terminal residue" evidence="2">
    <location>
        <position position="1"/>
    </location>
</feature>
<keyword evidence="3" id="KW-1185">Reference proteome</keyword>
<evidence type="ECO:0000313" key="3">
    <source>
        <dbReference type="Proteomes" id="UP000807769"/>
    </source>
</evidence>
<dbReference type="OrthoDB" id="1898221at2759"/>
<organism evidence="2 3">
    <name type="scientific">Suillus subaureus</name>
    <dbReference type="NCBI Taxonomy" id="48587"/>
    <lineage>
        <taxon>Eukaryota</taxon>
        <taxon>Fungi</taxon>
        <taxon>Dikarya</taxon>
        <taxon>Basidiomycota</taxon>
        <taxon>Agaricomycotina</taxon>
        <taxon>Agaricomycetes</taxon>
        <taxon>Agaricomycetidae</taxon>
        <taxon>Boletales</taxon>
        <taxon>Suillineae</taxon>
        <taxon>Suillaceae</taxon>
        <taxon>Suillus</taxon>
    </lineage>
</organism>
<dbReference type="InterPro" id="IPR020845">
    <property type="entry name" value="AMP-binding_CS"/>
</dbReference>
<dbReference type="GeneID" id="64625994"/>
<sequence length="93" mass="10173">HAKSLAQATRVFTSLALLPLASTLDLPADRVHLLDGEKEGYTSYDQLVSSIHRNDIPRLPVRHATKGTPAYLVYSSGTSGLPKGMYFFSGIHF</sequence>
<feature type="signal peptide" evidence="1">
    <location>
        <begin position="1"/>
        <end position="23"/>
    </location>
</feature>
<dbReference type="SUPFAM" id="SSF56801">
    <property type="entry name" value="Acetyl-CoA synthetase-like"/>
    <property type="match status" value="1"/>
</dbReference>
<name>A0A9P7DQH6_9AGAM</name>
<dbReference type="Gene3D" id="3.40.50.980">
    <property type="match status" value="1"/>
</dbReference>
<reference evidence="2" key="1">
    <citation type="journal article" date="2020" name="New Phytol.">
        <title>Comparative genomics reveals dynamic genome evolution in host specialist ectomycorrhizal fungi.</title>
        <authorList>
            <person name="Lofgren L.A."/>
            <person name="Nguyen N.H."/>
            <person name="Vilgalys R."/>
            <person name="Ruytinx J."/>
            <person name="Liao H.L."/>
            <person name="Branco S."/>
            <person name="Kuo A."/>
            <person name="LaButti K."/>
            <person name="Lipzen A."/>
            <person name="Andreopoulos W."/>
            <person name="Pangilinan J."/>
            <person name="Riley R."/>
            <person name="Hundley H."/>
            <person name="Na H."/>
            <person name="Barry K."/>
            <person name="Grigoriev I.V."/>
            <person name="Stajich J.E."/>
            <person name="Kennedy P.G."/>
        </authorList>
    </citation>
    <scope>NUCLEOTIDE SEQUENCE</scope>
    <source>
        <strain evidence="2">MN1</strain>
    </source>
</reference>
<keyword evidence="1" id="KW-0732">Signal</keyword>
<dbReference type="PROSITE" id="PS00455">
    <property type="entry name" value="AMP_BINDING"/>
    <property type="match status" value="1"/>
</dbReference>
<evidence type="ECO:0008006" key="4">
    <source>
        <dbReference type="Google" id="ProtNLM"/>
    </source>
</evidence>
<dbReference type="RefSeq" id="XP_041185931.1">
    <property type="nucleotide sequence ID" value="XM_041331977.1"/>
</dbReference>
<dbReference type="AlphaFoldDB" id="A0A9P7DQH6"/>
<accession>A0A9P7DQH6</accession>
<comment type="caution">
    <text evidence="2">The sequence shown here is derived from an EMBL/GenBank/DDBJ whole genome shotgun (WGS) entry which is preliminary data.</text>
</comment>